<sequence length="130" mass="14422">PTSIAPKVTHKLPNVNQTVSQLKTPAKDIEPSSVQLSDPATSRPHYRNHELEQIMANNKGSTELNLLSKQLTDRDMEIVVYYVLQNNQSLDLPNRQTAALKQPLPSCHANLFSTISYIDTKNIAPLATCS</sequence>
<accession>A0A8S3AF78</accession>
<dbReference type="EMBL" id="CAJOBI010125918">
    <property type="protein sequence ID" value="CAF4701068.1"/>
    <property type="molecule type" value="Genomic_DNA"/>
</dbReference>
<gene>
    <name evidence="2" type="ORF">SMN809_LOCUS43052</name>
</gene>
<feature type="region of interest" description="Disordered" evidence="1">
    <location>
        <begin position="23"/>
        <end position="44"/>
    </location>
</feature>
<evidence type="ECO:0000313" key="2">
    <source>
        <dbReference type="EMBL" id="CAF4701068.1"/>
    </source>
</evidence>
<feature type="non-terminal residue" evidence="2">
    <location>
        <position position="1"/>
    </location>
</feature>
<protein>
    <submittedName>
        <fullName evidence="2">Uncharacterized protein</fullName>
    </submittedName>
</protein>
<comment type="caution">
    <text evidence="2">The sequence shown here is derived from an EMBL/GenBank/DDBJ whole genome shotgun (WGS) entry which is preliminary data.</text>
</comment>
<evidence type="ECO:0000256" key="1">
    <source>
        <dbReference type="SAM" id="MobiDB-lite"/>
    </source>
</evidence>
<organism evidence="2 3">
    <name type="scientific">Rotaria magnacalcarata</name>
    <dbReference type="NCBI Taxonomy" id="392030"/>
    <lineage>
        <taxon>Eukaryota</taxon>
        <taxon>Metazoa</taxon>
        <taxon>Spiralia</taxon>
        <taxon>Gnathifera</taxon>
        <taxon>Rotifera</taxon>
        <taxon>Eurotatoria</taxon>
        <taxon>Bdelloidea</taxon>
        <taxon>Philodinida</taxon>
        <taxon>Philodinidae</taxon>
        <taxon>Rotaria</taxon>
    </lineage>
</organism>
<dbReference type="Proteomes" id="UP000676336">
    <property type="component" value="Unassembled WGS sequence"/>
</dbReference>
<evidence type="ECO:0000313" key="3">
    <source>
        <dbReference type="Proteomes" id="UP000676336"/>
    </source>
</evidence>
<proteinExistence type="predicted"/>
<reference evidence="2" key="1">
    <citation type="submission" date="2021-02" db="EMBL/GenBank/DDBJ databases">
        <authorList>
            <person name="Nowell W R."/>
        </authorList>
    </citation>
    <scope>NUCLEOTIDE SEQUENCE</scope>
</reference>
<dbReference type="AlphaFoldDB" id="A0A8S3AF78"/>
<name>A0A8S3AF78_9BILA</name>